<dbReference type="Proteomes" id="UP001206236">
    <property type="component" value="Unassembled WGS sequence"/>
</dbReference>
<gene>
    <name evidence="2" type="ORF">NE632_05425</name>
</gene>
<dbReference type="GO" id="GO:0016539">
    <property type="term" value="P:intein-mediated protein splicing"/>
    <property type="evidence" value="ECO:0007669"/>
    <property type="project" value="InterPro"/>
</dbReference>
<protein>
    <submittedName>
        <fullName evidence="2">HINT domain-containing protein</fullName>
    </submittedName>
</protein>
<accession>A0AAW5KGP7</accession>
<dbReference type="SMART" id="SM00306">
    <property type="entry name" value="HintN"/>
    <property type="match status" value="1"/>
</dbReference>
<dbReference type="InterPro" id="IPR030934">
    <property type="entry name" value="Intein_C"/>
</dbReference>
<dbReference type="InterPro" id="IPR036844">
    <property type="entry name" value="Hint_dom_sf"/>
</dbReference>
<organism evidence="2 3">
    <name type="scientific">Ruminococcus bicirculans</name>
    <name type="common">ex Wegman et al. 2014</name>
    <dbReference type="NCBI Taxonomy" id="1160721"/>
    <lineage>
        <taxon>Bacteria</taxon>
        <taxon>Bacillati</taxon>
        <taxon>Bacillota</taxon>
        <taxon>Clostridia</taxon>
        <taxon>Eubacteriales</taxon>
        <taxon>Oscillospiraceae</taxon>
        <taxon>Ruminococcus</taxon>
    </lineage>
</organism>
<feature type="domain" description="Hint" evidence="1">
    <location>
        <begin position="42"/>
        <end position="136"/>
    </location>
</feature>
<dbReference type="Gene3D" id="2.170.16.10">
    <property type="entry name" value="Hedgehog/Intein (Hint) domain"/>
    <property type="match status" value="1"/>
</dbReference>
<proteinExistence type="predicted"/>
<dbReference type="CDD" id="cd00081">
    <property type="entry name" value="Hint"/>
    <property type="match status" value="1"/>
</dbReference>
<sequence>MIDPDNPLTALNNKLHQSDIYNGFQMGVSMLSSFSGAASQNMACFIAGTMVLTTAGLVAIERLKAGDVVISTNPDTLETASKTVLETYVRKVDKLVHLTINGEEIVTTDNHPFYVQGRGFINAGSLLVGDKLISVNGEDLFVEKHYIEETDVPVDVYNFQVEDHHTYFVGESAVWVHNDMCQPQNVPDGMGQYKDKKGHHPMAKKAFEGAEGYDYTQALSISSEKLLKDFDVKHSTITGKQASLYREFAKTGKELTMNEMKNIEIKAMVQSGVPKEYATKTVNSAIKQLKDSGITAPVKIPWG</sequence>
<comment type="caution">
    <text evidence="2">The sequence shown here is derived from an EMBL/GenBank/DDBJ whole genome shotgun (WGS) entry which is preliminary data.</text>
</comment>
<evidence type="ECO:0000259" key="1">
    <source>
        <dbReference type="SMART" id="SM00306"/>
    </source>
</evidence>
<dbReference type="InterPro" id="IPR003587">
    <property type="entry name" value="Hint_dom_N"/>
</dbReference>
<dbReference type="Pfam" id="PF07591">
    <property type="entry name" value="PT-HINT"/>
    <property type="match status" value="1"/>
</dbReference>
<dbReference type="RefSeq" id="WP_181986099.1">
    <property type="nucleotide sequence ID" value="NZ_JANGCN010000009.1"/>
</dbReference>
<name>A0AAW5KGP7_9FIRM</name>
<dbReference type="NCBIfam" id="TIGR01443">
    <property type="entry name" value="intein_Cterm"/>
    <property type="match status" value="1"/>
</dbReference>
<evidence type="ECO:0000313" key="2">
    <source>
        <dbReference type="EMBL" id="MCQ5152744.1"/>
    </source>
</evidence>
<dbReference type="PROSITE" id="PS50817">
    <property type="entry name" value="INTEIN_N_TER"/>
    <property type="match status" value="1"/>
</dbReference>
<dbReference type="InterPro" id="IPR006141">
    <property type="entry name" value="Intein_N"/>
</dbReference>
<dbReference type="SUPFAM" id="SSF51294">
    <property type="entry name" value="Hedgehog/intein (Hint) domain"/>
    <property type="match status" value="1"/>
</dbReference>
<evidence type="ECO:0000313" key="3">
    <source>
        <dbReference type="Proteomes" id="UP001206236"/>
    </source>
</evidence>
<reference evidence="2" key="1">
    <citation type="submission" date="2022-06" db="EMBL/GenBank/DDBJ databases">
        <title>Isolation of gut microbiota from human fecal samples.</title>
        <authorList>
            <person name="Pamer E.G."/>
            <person name="Barat B."/>
            <person name="Waligurski E."/>
            <person name="Medina S."/>
            <person name="Paddock L."/>
            <person name="Mostad J."/>
        </authorList>
    </citation>
    <scope>NUCLEOTIDE SEQUENCE</scope>
    <source>
        <strain evidence="2">DFI.5.57</strain>
    </source>
</reference>
<dbReference type="AlphaFoldDB" id="A0AAW5KGP7"/>
<dbReference type="EMBL" id="JANGCN010000009">
    <property type="protein sequence ID" value="MCQ5152744.1"/>
    <property type="molecule type" value="Genomic_DNA"/>
</dbReference>